<dbReference type="SUPFAM" id="SSF69065">
    <property type="entry name" value="RNase III domain-like"/>
    <property type="match status" value="1"/>
</dbReference>
<feature type="compositionally biased region" description="Basic and acidic residues" evidence="1">
    <location>
        <begin position="232"/>
        <end position="256"/>
    </location>
</feature>
<dbReference type="InterPro" id="IPR000999">
    <property type="entry name" value="RNase_III_dom"/>
</dbReference>
<feature type="compositionally biased region" description="Basic residues" evidence="1">
    <location>
        <begin position="430"/>
        <end position="442"/>
    </location>
</feature>
<organism evidence="3 4">
    <name type="scientific">Alternaria panax</name>
    <dbReference type="NCBI Taxonomy" id="48097"/>
    <lineage>
        <taxon>Eukaryota</taxon>
        <taxon>Fungi</taxon>
        <taxon>Dikarya</taxon>
        <taxon>Ascomycota</taxon>
        <taxon>Pezizomycotina</taxon>
        <taxon>Dothideomycetes</taxon>
        <taxon>Pleosporomycetidae</taxon>
        <taxon>Pleosporales</taxon>
        <taxon>Pleosporineae</taxon>
        <taxon>Pleosporaceae</taxon>
        <taxon>Alternaria</taxon>
        <taxon>Alternaria sect. Panax</taxon>
    </lineage>
</organism>
<dbReference type="AlphaFoldDB" id="A0AAD4I5J9"/>
<dbReference type="Gene3D" id="1.10.1520.10">
    <property type="entry name" value="Ribonuclease III domain"/>
    <property type="match status" value="1"/>
</dbReference>
<sequence length="774" mass="86973">MVYHDLLDAAARVGRIEERMGYTFKDKMLCIEALKLTSSVIPLYFKGAIHQVDRNNRLALLGDRVLGLALCEVWFQTGNTTADYHVMTQGSETRAVLFTRGQALGIHKNLLLHEWAQARTPSDNQVAETVEAILGAVYLDSGKSIEIVKEVVTNAALDTHKLLKADARSQNKHEKRELASLRTLERTEALRVRRQMRKDATTATSESLASFLIRYKERVKEKRRLKIDKEKSQILKREAQPENRDPEKDSKLERRRVAAASRLSKEGNLLDDGSGQDGPTADSGRKLSPIPRIEDKEKTDTPHEPGNQETPQQNNDMITALNTAVSQSTPLSSQDILPQEELVDLRHVHRRSRLRWWKDAIKERDALKKEKGINVDVWGLYEERKLRILSSLQADRLDAPDKTAEEHPPTKQVTEELGKQTTKELGSVQKHTRREKRRHKRSLANTQLGGNRVAPIKPVKETTQVSASVLPEPITTTVMKADSIRESFIPVSVTIEQERPSTIGSDEADTATSTVPAPAQELSGSLEKINPSTLDASQHATSPILMSGENETITSAAPAQKFSSSPEQPSPTQSPWATRKNRKKPTQELSRHVDDTGFARASATDWDNEKKIVVRTKDVEQLENDILNSHRDIWQANGIPSKAWKPSKGALNRLYNERRSLRNSQILAEQLTGRAPINRTATREEYAGSSSAMQGASRTADENAKPFVRFNFYESNTERFMANLTKDDSVTPDTPRSEPEKKYTVYNPSIWRLPEGSQPRAKLRQTSDSKSPES</sequence>
<feature type="compositionally biased region" description="Basic and acidic residues" evidence="1">
    <location>
        <begin position="398"/>
        <end position="422"/>
    </location>
</feature>
<evidence type="ECO:0000256" key="1">
    <source>
        <dbReference type="SAM" id="MobiDB-lite"/>
    </source>
</evidence>
<dbReference type="Pfam" id="PF00636">
    <property type="entry name" value="Ribonuclease_3"/>
    <property type="match status" value="1"/>
</dbReference>
<protein>
    <recommendedName>
        <fullName evidence="2">RNase III domain-containing protein</fullName>
    </recommendedName>
</protein>
<feature type="region of interest" description="Disordered" evidence="1">
    <location>
        <begin position="555"/>
        <end position="593"/>
    </location>
</feature>
<evidence type="ECO:0000259" key="2">
    <source>
        <dbReference type="PROSITE" id="PS50142"/>
    </source>
</evidence>
<feature type="compositionally biased region" description="Low complexity" evidence="1">
    <location>
        <begin position="563"/>
        <end position="575"/>
    </location>
</feature>
<keyword evidence="4" id="KW-1185">Reference proteome</keyword>
<feature type="compositionally biased region" description="Basic and acidic residues" evidence="1">
    <location>
        <begin position="765"/>
        <end position="774"/>
    </location>
</feature>
<dbReference type="Proteomes" id="UP001199106">
    <property type="component" value="Unassembled WGS sequence"/>
</dbReference>
<reference evidence="3" key="1">
    <citation type="submission" date="2021-07" db="EMBL/GenBank/DDBJ databases">
        <title>Genome Resource of American Ginseng Black Spot Pathogen Alternaria panax.</title>
        <authorList>
            <person name="Qiu C."/>
            <person name="Wang W."/>
            <person name="Liu Z."/>
        </authorList>
    </citation>
    <scope>NUCLEOTIDE SEQUENCE</scope>
    <source>
        <strain evidence="3">BNCC115425</strain>
    </source>
</reference>
<proteinExistence type="predicted"/>
<evidence type="ECO:0000313" key="4">
    <source>
        <dbReference type="Proteomes" id="UP001199106"/>
    </source>
</evidence>
<name>A0AAD4I5J9_9PLEO</name>
<evidence type="ECO:0000313" key="3">
    <source>
        <dbReference type="EMBL" id="KAG9186568.1"/>
    </source>
</evidence>
<feature type="compositionally biased region" description="Basic and acidic residues" evidence="1">
    <location>
        <begin position="725"/>
        <end position="743"/>
    </location>
</feature>
<feature type="compositionally biased region" description="Polar residues" evidence="1">
    <location>
        <begin position="500"/>
        <end position="515"/>
    </location>
</feature>
<feature type="region of interest" description="Disordered" evidence="1">
    <location>
        <begin position="232"/>
        <end position="314"/>
    </location>
</feature>
<dbReference type="EMBL" id="JAANER010000008">
    <property type="protein sequence ID" value="KAG9186568.1"/>
    <property type="molecule type" value="Genomic_DNA"/>
</dbReference>
<dbReference type="GO" id="GO:0004525">
    <property type="term" value="F:ribonuclease III activity"/>
    <property type="evidence" value="ECO:0007669"/>
    <property type="project" value="InterPro"/>
</dbReference>
<dbReference type="InterPro" id="IPR036389">
    <property type="entry name" value="RNase_III_sf"/>
</dbReference>
<feature type="region of interest" description="Disordered" evidence="1">
    <location>
        <begin position="722"/>
        <end position="774"/>
    </location>
</feature>
<gene>
    <name evidence="3" type="ORF">G6011_09676</name>
</gene>
<comment type="caution">
    <text evidence="3">The sequence shown here is derived from an EMBL/GenBank/DDBJ whole genome shotgun (WGS) entry which is preliminary data.</text>
</comment>
<dbReference type="SMART" id="SM00535">
    <property type="entry name" value="RIBOc"/>
    <property type="match status" value="1"/>
</dbReference>
<dbReference type="PROSITE" id="PS50142">
    <property type="entry name" value="RNASE_3_2"/>
    <property type="match status" value="1"/>
</dbReference>
<feature type="region of interest" description="Disordered" evidence="1">
    <location>
        <begin position="398"/>
        <end position="459"/>
    </location>
</feature>
<feature type="domain" description="RNase III" evidence="2">
    <location>
        <begin position="13"/>
        <end position="142"/>
    </location>
</feature>
<accession>A0AAD4I5J9</accession>
<feature type="region of interest" description="Disordered" evidence="1">
    <location>
        <begin position="495"/>
        <end position="519"/>
    </location>
</feature>
<dbReference type="GO" id="GO:0006396">
    <property type="term" value="P:RNA processing"/>
    <property type="evidence" value="ECO:0007669"/>
    <property type="project" value="InterPro"/>
</dbReference>
<feature type="compositionally biased region" description="Basic and acidic residues" evidence="1">
    <location>
        <begin position="292"/>
        <end position="303"/>
    </location>
</feature>